<dbReference type="RefSeq" id="WP_087459614.1">
    <property type="nucleotide sequence ID" value="NZ_CP021425.1"/>
</dbReference>
<keyword evidence="2" id="KW-0732">Signal</keyword>
<reference evidence="3 4" key="1">
    <citation type="submission" date="2017-05" db="EMBL/GenBank/DDBJ databases">
        <title>Genomic insights into alkan degradation activity of Oleiphilus messinensis.</title>
        <authorList>
            <person name="Kozyavkin S.A."/>
            <person name="Slesarev A.I."/>
            <person name="Golyshin P.N."/>
            <person name="Korzhenkov A."/>
            <person name="Golyshina O.N."/>
            <person name="Toshchakov S.V."/>
        </authorList>
    </citation>
    <scope>NUCLEOTIDE SEQUENCE [LARGE SCALE GENOMIC DNA]</scope>
    <source>
        <strain evidence="3 4">ME102</strain>
    </source>
</reference>
<dbReference type="OrthoDB" id="225238at2"/>
<dbReference type="PANTHER" id="PTHR35841:SF1">
    <property type="entry name" value="PHOSPHONATES-BINDING PERIPLASMIC PROTEIN"/>
    <property type="match status" value="1"/>
</dbReference>
<dbReference type="GO" id="GO:0043190">
    <property type="term" value="C:ATP-binding cassette (ABC) transporter complex"/>
    <property type="evidence" value="ECO:0007669"/>
    <property type="project" value="InterPro"/>
</dbReference>
<evidence type="ECO:0000313" key="3">
    <source>
        <dbReference type="EMBL" id="ARU54407.1"/>
    </source>
</evidence>
<dbReference type="GO" id="GO:0055085">
    <property type="term" value="P:transmembrane transport"/>
    <property type="evidence" value="ECO:0007669"/>
    <property type="project" value="InterPro"/>
</dbReference>
<proteinExistence type="inferred from homology"/>
<dbReference type="AlphaFoldDB" id="A0A1Y0I1R4"/>
<dbReference type="InterPro" id="IPR005770">
    <property type="entry name" value="PhnD"/>
</dbReference>
<organism evidence="3 4">
    <name type="scientific">Oleiphilus messinensis</name>
    <dbReference type="NCBI Taxonomy" id="141451"/>
    <lineage>
        <taxon>Bacteria</taxon>
        <taxon>Pseudomonadati</taxon>
        <taxon>Pseudomonadota</taxon>
        <taxon>Gammaproteobacteria</taxon>
        <taxon>Oceanospirillales</taxon>
        <taxon>Oleiphilaceae</taxon>
        <taxon>Oleiphilus</taxon>
    </lineage>
</organism>
<dbReference type="Pfam" id="PF12974">
    <property type="entry name" value="Phosphonate-bd"/>
    <property type="match status" value="1"/>
</dbReference>
<evidence type="ECO:0000256" key="1">
    <source>
        <dbReference type="ARBA" id="ARBA00007162"/>
    </source>
</evidence>
<sequence>MESRLNIVSVFVIVCVSLITSKTQAHDKSESAKPFCFSAIPSNSTEWTQIRYHRLENYFQNKLQLPVCFIPVSTYEETVDLFRSGKIHLGWFGGVTGIQARESVPDSQVLAQGFEDQFFKSLLIAHHSTGLKYSTQFPEHTNKMTLLFGPQASTSGHIMPLYFMRHLGNFALDNQFKSIGNSHNHVDTIAKINNHEFDLGFVNYTVWFSELQSNNVDPRKVKIIWESPGYPDYHWLLSGNAIRLFGTSFPEKLRHIILDMNADAGLISIFRRSHFIRGQNSDYNDLQSIVHQLESENILTRATD</sequence>
<dbReference type="EMBL" id="CP021425">
    <property type="protein sequence ID" value="ARU54407.1"/>
    <property type="molecule type" value="Genomic_DNA"/>
</dbReference>
<gene>
    <name evidence="3" type="ORF">OLMES_0301</name>
</gene>
<protein>
    <submittedName>
        <fullName evidence="3">Phosphate/phosphite/phosphonate ABC transporter periplasmic binding protein</fullName>
    </submittedName>
</protein>
<evidence type="ECO:0000313" key="4">
    <source>
        <dbReference type="Proteomes" id="UP000196027"/>
    </source>
</evidence>
<dbReference type="SUPFAM" id="SSF53850">
    <property type="entry name" value="Periplasmic binding protein-like II"/>
    <property type="match status" value="1"/>
</dbReference>
<dbReference type="Proteomes" id="UP000196027">
    <property type="component" value="Chromosome"/>
</dbReference>
<evidence type="ECO:0000256" key="2">
    <source>
        <dbReference type="ARBA" id="ARBA00022729"/>
    </source>
</evidence>
<keyword evidence="4" id="KW-1185">Reference proteome</keyword>
<dbReference type="NCBIfam" id="TIGR01098">
    <property type="entry name" value="3A0109s03R"/>
    <property type="match status" value="1"/>
</dbReference>
<comment type="similarity">
    <text evidence="1">Belongs to the phosphate/phosphite/phosphonate binding protein family.</text>
</comment>
<name>A0A1Y0I1R4_9GAMM</name>
<dbReference type="Gene3D" id="3.40.190.10">
    <property type="entry name" value="Periplasmic binding protein-like II"/>
    <property type="match status" value="2"/>
</dbReference>
<dbReference type="KEGG" id="ome:OLMES_0301"/>
<dbReference type="PANTHER" id="PTHR35841">
    <property type="entry name" value="PHOSPHONATES-BINDING PERIPLASMIC PROTEIN"/>
    <property type="match status" value="1"/>
</dbReference>
<accession>A0A1Y0I1R4</accession>